<dbReference type="EMBL" id="QJKJ01017629">
    <property type="protein sequence ID" value="RDX58310.1"/>
    <property type="molecule type" value="Genomic_DNA"/>
</dbReference>
<dbReference type="PROSITE" id="PS50994">
    <property type="entry name" value="INTEGRASE"/>
    <property type="match status" value="1"/>
</dbReference>
<feature type="non-terminal residue" evidence="2">
    <location>
        <position position="1"/>
    </location>
</feature>
<dbReference type="Pfam" id="PF00665">
    <property type="entry name" value="rve"/>
    <property type="match status" value="1"/>
</dbReference>
<comment type="caution">
    <text evidence="2">The sequence shown here is derived from an EMBL/GenBank/DDBJ whole genome shotgun (WGS) entry which is preliminary data.</text>
</comment>
<dbReference type="Gene3D" id="3.30.420.10">
    <property type="entry name" value="Ribonuclease H-like superfamily/Ribonuclease H"/>
    <property type="match status" value="1"/>
</dbReference>
<dbReference type="InterPro" id="IPR012337">
    <property type="entry name" value="RNaseH-like_sf"/>
</dbReference>
<evidence type="ECO:0000313" key="3">
    <source>
        <dbReference type="Proteomes" id="UP000257109"/>
    </source>
</evidence>
<dbReference type="InterPro" id="IPR001584">
    <property type="entry name" value="Integrase_cat-core"/>
</dbReference>
<dbReference type="GO" id="GO:0003676">
    <property type="term" value="F:nucleic acid binding"/>
    <property type="evidence" value="ECO:0007669"/>
    <property type="project" value="InterPro"/>
</dbReference>
<feature type="domain" description="Integrase catalytic" evidence="1">
    <location>
        <begin position="12"/>
        <end position="106"/>
    </location>
</feature>
<dbReference type="PANTHER" id="PTHR37984:SF5">
    <property type="entry name" value="PROTEIN NYNRIN-LIKE"/>
    <property type="match status" value="1"/>
</dbReference>
<dbReference type="PANTHER" id="PTHR37984">
    <property type="entry name" value="PROTEIN CBG26694"/>
    <property type="match status" value="1"/>
</dbReference>
<dbReference type="SUPFAM" id="SSF53098">
    <property type="entry name" value="Ribonuclease H-like"/>
    <property type="match status" value="1"/>
</dbReference>
<gene>
    <name evidence="2" type="ORF">CR513_62382</name>
</gene>
<organism evidence="2 3">
    <name type="scientific">Mucuna pruriens</name>
    <name type="common">Velvet bean</name>
    <name type="synonym">Dolichos pruriens</name>
    <dbReference type="NCBI Taxonomy" id="157652"/>
    <lineage>
        <taxon>Eukaryota</taxon>
        <taxon>Viridiplantae</taxon>
        <taxon>Streptophyta</taxon>
        <taxon>Embryophyta</taxon>
        <taxon>Tracheophyta</taxon>
        <taxon>Spermatophyta</taxon>
        <taxon>Magnoliopsida</taxon>
        <taxon>eudicotyledons</taxon>
        <taxon>Gunneridae</taxon>
        <taxon>Pentapetalae</taxon>
        <taxon>rosids</taxon>
        <taxon>fabids</taxon>
        <taxon>Fabales</taxon>
        <taxon>Fabaceae</taxon>
        <taxon>Papilionoideae</taxon>
        <taxon>50 kb inversion clade</taxon>
        <taxon>NPAAA clade</taxon>
        <taxon>indigoferoid/millettioid clade</taxon>
        <taxon>Phaseoleae</taxon>
        <taxon>Mucuna</taxon>
    </lineage>
</organism>
<name>A0A371E0J4_MUCPR</name>
<evidence type="ECO:0000313" key="2">
    <source>
        <dbReference type="EMBL" id="RDX58310.1"/>
    </source>
</evidence>
<dbReference type="OrthoDB" id="1433105at2759"/>
<keyword evidence="3" id="KW-1185">Reference proteome</keyword>
<proteinExistence type="predicted"/>
<dbReference type="InterPro" id="IPR050951">
    <property type="entry name" value="Retrovirus_Pol_polyprotein"/>
</dbReference>
<dbReference type="InterPro" id="IPR036397">
    <property type="entry name" value="RNaseH_sf"/>
</dbReference>
<evidence type="ECO:0000259" key="1">
    <source>
        <dbReference type="PROSITE" id="PS50994"/>
    </source>
</evidence>
<protein>
    <recommendedName>
        <fullName evidence="1">Integrase catalytic domain-containing protein</fullName>
    </recommendedName>
</protein>
<dbReference type="AlphaFoldDB" id="A0A371E0J4"/>
<reference evidence="2" key="1">
    <citation type="submission" date="2018-05" db="EMBL/GenBank/DDBJ databases">
        <title>Draft genome of Mucuna pruriens seed.</title>
        <authorList>
            <person name="Nnadi N.E."/>
            <person name="Vos R."/>
            <person name="Hasami M.H."/>
            <person name="Devisetty U.K."/>
            <person name="Aguiy J.C."/>
        </authorList>
    </citation>
    <scope>NUCLEOTIDE SEQUENCE [LARGE SCALE GENOMIC DNA]</scope>
    <source>
        <strain evidence="2">JCA_2017</strain>
    </source>
</reference>
<dbReference type="Proteomes" id="UP000257109">
    <property type="component" value="Unassembled WGS sequence"/>
</dbReference>
<accession>A0A371E0J4</accession>
<dbReference type="GO" id="GO:0015074">
    <property type="term" value="P:DNA integration"/>
    <property type="evidence" value="ECO:0007669"/>
    <property type="project" value="InterPro"/>
</dbReference>
<sequence>MSTLCRPALGATRTTPFNDIPMAFLHRLVKFLTMAMDYFTKWIEVEPITTIFAKRVMCIYWKKIICRFGLLAIIVSDNDTQFAARAVVELCAQYGIKQSFTLVEHP</sequence>